<evidence type="ECO:0000256" key="4">
    <source>
        <dbReference type="ARBA" id="ARBA00048782"/>
    </source>
</evidence>
<comment type="catalytic activity">
    <reaction evidence="3">
        <text>L-methionyl-[protein] + [thioredoxin]-disulfide + H2O = L-methionyl-(S)-S-oxide-[protein] + [thioredoxin]-dithiol</text>
        <dbReference type="Rhea" id="RHEA:14217"/>
        <dbReference type="Rhea" id="RHEA-COMP:10698"/>
        <dbReference type="Rhea" id="RHEA-COMP:10700"/>
        <dbReference type="Rhea" id="RHEA-COMP:12313"/>
        <dbReference type="Rhea" id="RHEA-COMP:12315"/>
        <dbReference type="ChEBI" id="CHEBI:15377"/>
        <dbReference type="ChEBI" id="CHEBI:16044"/>
        <dbReference type="ChEBI" id="CHEBI:29950"/>
        <dbReference type="ChEBI" id="CHEBI:44120"/>
        <dbReference type="ChEBI" id="CHEBI:50058"/>
        <dbReference type="EC" id="1.8.4.11"/>
    </reaction>
</comment>
<dbReference type="RefSeq" id="WP_055658752.1">
    <property type="nucleotide sequence ID" value="NZ_CP045631.1"/>
</dbReference>
<dbReference type="Pfam" id="PF01625">
    <property type="entry name" value="PMSR"/>
    <property type="match status" value="1"/>
</dbReference>
<dbReference type="Gene3D" id="3.30.1060.10">
    <property type="entry name" value="Peptide methionine sulphoxide reductase MsrA"/>
    <property type="match status" value="1"/>
</dbReference>
<dbReference type="OrthoDB" id="4174719at2"/>
<dbReference type="Proteomes" id="UP000048926">
    <property type="component" value="Unassembled WGS sequence"/>
</dbReference>
<comment type="catalytic activity">
    <reaction evidence="4">
        <text>[thioredoxin]-disulfide + L-methionine + H2O = L-methionine (S)-S-oxide + [thioredoxin]-dithiol</text>
        <dbReference type="Rhea" id="RHEA:19993"/>
        <dbReference type="Rhea" id="RHEA-COMP:10698"/>
        <dbReference type="Rhea" id="RHEA-COMP:10700"/>
        <dbReference type="ChEBI" id="CHEBI:15377"/>
        <dbReference type="ChEBI" id="CHEBI:29950"/>
        <dbReference type="ChEBI" id="CHEBI:50058"/>
        <dbReference type="ChEBI" id="CHEBI:57844"/>
        <dbReference type="ChEBI" id="CHEBI:58772"/>
        <dbReference type="EC" id="1.8.4.11"/>
    </reaction>
</comment>
<keyword evidence="7" id="KW-1185">Reference proteome</keyword>
<sequence length="172" mass="19239">MTLEAGVKIGLGGGCHWCTEAVFQAIAGISKVEQGFIRSDPPENAWSEAVVVTFDPVALPLEVLLEIHLRTHSSTSHHKMRGKYRSAVYVYDAGTGVKVGRLMRALQQRFDEPLVTRVMTLAEFKASDEQFRNYYAKGPERPFCKTYIDPKLALLRKQFAAALKPERLEAAE</sequence>
<keyword evidence="2 6" id="KW-0560">Oxidoreductase</keyword>
<dbReference type="PANTHER" id="PTHR43774">
    <property type="entry name" value="PEPTIDE METHIONINE SULFOXIDE REDUCTASE"/>
    <property type="match status" value="1"/>
</dbReference>
<dbReference type="STRING" id="187304.B0E33_02910"/>
<evidence type="ECO:0000256" key="1">
    <source>
        <dbReference type="ARBA" id="ARBA00012502"/>
    </source>
</evidence>
<feature type="domain" description="Peptide methionine sulphoxide reductase MsrA" evidence="5">
    <location>
        <begin position="9"/>
        <end position="144"/>
    </location>
</feature>
<dbReference type="EC" id="1.8.4.11" evidence="1"/>
<protein>
    <recommendedName>
        <fullName evidence="1">peptide-methionine (S)-S-oxide reductase</fullName>
        <ecNumber evidence="1">1.8.4.11</ecNumber>
    </recommendedName>
</protein>
<gene>
    <name evidence="6" type="primary">mrsA</name>
    <name evidence="6" type="ORF">LAL4801_04086</name>
</gene>
<evidence type="ECO:0000256" key="2">
    <source>
        <dbReference type="ARBA" id="ARBA00023002"/>
    </source>
</evidence>
<proteinExistence type="predicted"/>
<dbReference type="PANTHER" id="PTHR43774:SF1">
    <property type="entry name" value="PEPTIDE METHIONINE SULFOXIDE REDUCTASE MSRA 2"/>
    <property type="match status" value="1"/>
</dbReference>
<dbReference type="GO" id="GO:0033744">
    <property type="term" value="F:L-methionine:thioredoxin-disulfide S-oxidoreductase activity"/>
    <property type="evidence" value="ECO:0007669"/>
    <property type="project" value="RHEA"/>
</dbReference>
<dbReference type="SUPFAM" id="SSF55068">
    <property type="entry name" value="Peptide methionine sulfoxide reductase"/>
    <property type="match status" value="1"/>
</dbReference>
<dbReference type="GO" id="GO:0008113">
    <property type="term" value="F:peptide-methionine (S)-S-oxide reductase activity"/>
    <property type="evidence" value="ECO:0007669"/>
    <property type="project" value="UniProtKB-EC"/>
</dbReference>
<evidence type="ECO:0000256" key="3">
    <source>
        <dbReference type="ARBA" id="ARBA00047806"/>
    </source>
</evidence>
<dbReference type="InterPro" id="IPR002569">
    <property type="entry name" value="Met_Sox_Rdtase_MsrA_dom"/>
</dbReference>
<accession>A0A0M6Y6A9</accession>
<evidence type="ECO:0000313" key="6">
    <source>
        <dbReference type="EMBL" id="CTQ45632.1"/>
    </source>
</evidence>
<dbReference type="EMBL" id="CXST01000002">
    <property type="protein sequence ID" value="CTQ45632.1"/>
    <property type="molecule type" value="Genomic_DNA"/>
</dbReference>
<name>A0A0M6Y6A9_9HYPH</name>
<reference evidence="7" key="1">
    <citation type="submission" date="2015-07" db="EMBL/GenBank/DDBJ databases">
        <authorList>
            <person name="Rodrigo-Torres Lidia"/>
            <person name="Arahal R.David."/>
        </authorList>
    </citation>
    <scope>NUCLEOTIDE SEQUENCE [LARGE SCALE GENOMIC DNA]</scope>
    <source>
        <strain evidence="7">CECT 4801</strain>
    </source>
</reference>
<evidence type="ECO:0000313" key="7">
    <source>
        <dbReference type="Proteomes" id="UP000048926"/>
    </source>
</evidence>
<organism evidence="6 7">
    <name type="scientific">Roseibium aggregatum</name>
    <dbReference type="NCBI Taxonomy" id="187304"/>
    <lineage>
        <taxon>Bacteria</taxon>
        <taxon>Pseudomonadati</taxon>
        <taxon>Pseudomonadota</taxon>
        <taxon>Alphaproteobacteria</taxon>
        <taxon>Hyphomicrobiales</taxon>
        <taxon>Stappiaceae</taxon>
        <taxon>Roseibium</taxon>
    </lineage>
</organism>
<dbReference type="InterPro" id="IPR036509">
    <property type="entry name" value="Met_Sox_Rdtase_MsrA_sf"/>
</dbReference>
<evidence type="ECO:0000259" key="5">
    <source>
        <dbReference type="Pfam" id="PF01625"/>
    </source>
</evidence>
<dbReference type="AlphaFoldDB" id="A0A0M6Y6A9"/>